<dbReference type="Proteomes" id="UP000019376">
    <property type="component" value="Unassembled WGS sequence"/>
</dbReference>
<feature type="compositionally biased region" description="Acidic residues" evidence="1">
    <location>
        <begin position="136"/>
        <end position="152"/>
    </location>
</feature>
<feature type="region of interest" description="Disordered" evidence="1">
    <location>
        <begin position="262"/>
        <end position="322"/>
    </location>
</feature>
<feature type="compositionally biased region" description="Basic and acidic residues" evidence="1">
    <location>
        <begin position="187"/>
        <end position="204"/>
    </location>
</feature>
<feature type="compositionally biased region" description="Low complexity" evidence="1">
    <location>
        <begin position="282"/>
        <end position="298"/>
    </location>
</feature>
<feature type="compositionally biased region" description="Polar residues" evidence="1">
    <location>
        <begin position="227"/>
        <end position="239"/>
    </location>
</feature>
<feature type="compositionally biased region" description="Low complexity" evidence="1">
    <location>
        <begin position="215"/>
        <end position="226"/>
    </location>
</feature>
<feature type="compositionally biased region" description="Polar residues" evidence="1">
    <location>
        <begin position="567"/>
        <end position="587"/>
    </location>
</feature>
<feature type="compositionally biased region" description="Acidic residues" evidence="1">
    <location>
        <begin position="33"/>
        <end position="43"/>
    </location>
</feature>
<keyword evidence="3" id="KW-1185">Reference proteome</keyword>
<dbReference type="eggNOG" id="ENOG502RNWY">
    <property type="taxonomic scope" value="Eukaryota"/>
</dbReference>
<evidence type="ECO:0000313" key="2">
    <source>
        <dbReference type="EMBL" id="EPS32079.1"/>
    </source>
</evidence>
<feature type="region of interest" description="Disordered" evidence="1">
    <location>
        <begin position="352"/>
        <end position="385"/>
    </location>
</feature>
<feature type="compositionally biased region" description="Low complexity" evidence="1">
    <location>
        <begin position="360"/>
        <end position="371"/>
    </location>
</feature>
<feature type="region of interest" description="Disordered" evidence="1">
    <location>
        <begin position="542"/>
        <end position="587"/>
    </location>
</feature>
<feature type="region of interest" description="Disordered" evidence="1">
    <location>
        <begin position="1"/>
        <end position="43"/>
    </location>
</feature>
<evidence type="ECO:0000256" key="1">
    <source>
        <dbReference type="SAM" id="MobiDB-lite"/>
    </source>
</evidence>
<feature type="compositionally biased region" description="Polar residues" evidence="1">
    <location>
        <begin position="267"/>
        <end position="279"/>
    </location>
</feature>
<feature type="compositionally biased region" description="Polar residues" evidence="1">
    <location>
        <begin position="649"/>
        <end position="658"/>
    </location>
</feature>
<dbReference type="OrthoDB" id="4366200at2759"/>
<dbReference type="AlphaFoldDB" id="S7ZNW6"/>
<feature type="compositionally biased region" description="Polar residues" evidence="1">
    <location>
        <begin position="302"/>
        <end position="321"/>
    </location>
</feature>
<feature type="region of interest" description="Disordered" evidence="1">
    <location>
        <begin position="481"/>
        <end position="530"/>
    </location>
</feature>
<name>S7ZNW6_PENO1</name>
<feature type="compositionally biased region" description="Polar residues" evidence="1">
    <location>
        <begin position="99"/>
        <end position="122"/>
    </location>
</feature>
<feature type="region of interest" description="Disordered" evidence="1">
    <location>
        <begin position="99"/>
        <end position="239"/>
    </location>
</feature>
<proteinExistence type="predicted"/>
<accession>S7ZNW6</accession>
<protein>
    <submittedName>
        <fullName evidence="2">Uncharacterized protein</fullName>
    </submittedName>
</protein>
<reference evidence="2 3" key="1">
    <citation type="journal article" date="2013" name="PLoS ONE">
        <title>Genomic and secretomic analyses reveal unique features of the lignocellulolytic enzyme system of Penicillium decumbens.</title>
        <authorList>
            <person name="Liu G."/>
            <person name="Zhang L."/>
            <person name="Wei X."/>
            <person name="Zou G."/>
            <person name="Qin Y."/>
            <person name="Ma L."/>
            <person name="Li J."/>
            <person name="Zheng H."/>
            <person name="Wang S."/>
            <person name="Wang C."/>
            <person name="Xun L."/>
            <person name="Zhao G.-P."/>
            <person name="Zhou Z."/>
            <person name="Qu Y."/>
        </authorList>
    </citation>
    <scope>NUCLEOTIDE SEQUENCE [LARGE SCALE GENOMIC DNA]</scope>
    <source>
        <strain evidence="3">114-2 / CGMCC 5302</strain>
    </source>
</reference>
<feature type="region of interest" description="Disordered" evidence="1">
    <location>
        <begin position="645"/>
        <end position="665"/>
    </location>
</feature>
<dbReference type="EMBL" id="KB644414">
    <property type="protein sequence ID" value="EPS32079.1"/>
    <property type="molecule type" value="Genomic_DNA"/>
</dbReference>
<dbReference type="HOGENOM" id="CLU_359453_0_0_1"/>
<feature type="compositionally biased region" description="Polar residues" evidence="1">
    <location>
        <begin position="503"/>
        <end position="519"/>
    </location>
</feature>
<feature type="compositionally biased region" description="Polar residues" evidence="1">
    <location>
        <begin position="16"/>
        <end position="25"/>
    </location>
</feature>
<gene>
    <name evidence="2" type="ORF">PDE_07038</name>
</gene>
<sequence length="779" mass="84894">MDPTSTPVHDLGLTLSPGSQPSQLDPSYPPKEDDLDSLFDAEDDFNPFNDYEKLVLESCSNRSTNVHLGDLTKKRTNEEAFGIEHDTSSHKRCNLGVQTVSTSEDNTANPSPIQPFIQTEPQGNGHLQPAPSHPSEEDDLASLFDANDDFDPFNDSAKLVIEPPANQPLQTDLSHANKKRTNGEAFGIEHDVSSHKQRNLDRQDVPTPKDNTIKSSSTQPSVQTQPLENTPIETATSLSTQQNSFSSLFQLGDDFDPFTDFGKLFSQLPSDQHTSDQPVPSQPTLSQPASSQPASGQPIRTDLTSGTKKGQVGVSHSSSIHSRFGLGEGSLDRLSAFEALCHGQSSTGHISPYAPIENLSSAPHPSSAAGSQKNSIEELRQRLQSSRRRLDTVTLERNQYRDALGKYEQVNPQTGLCKVQELEAELQRMRRTAANHRSRMDKVKAEAEKWRQQYIDLAHTHNSLVADYQGLQSMIARPGSTVSATQAPMAPNRNRPQGPVPSATGTSQSPFSPLSITSPSPHPQHGIESDFFSCLSPFEDREASRRPSLAGHPSPDLLTPPYALSTHRGQGPSTSLEQTPSLLSNTTCTAPAMTPAFPPIAARHAAPASTTAAAVETVVGPNQRRPVAAPTVPPKDIPVIDLTEDQDTDVSPQGSTSLPPAPLTQDPSPLTVFYRSVRAKRFDWLHQSNRRVDDSAVAGQLCTSLNSRWRRDELGERHARTNVSECYRLVQAQKVDSIPLMTILSSVSFSNSGGCSLYSSTRAGPWVDRWHLLPVTMLL</sequence>
<organism evidence="2 3">
    <name type="scientific">Penicillium oxalicum (strain 114-2 / CGMCC 5302)</name>
    <name type="common">Penicillium decumbens</name>
    <dbReference type="NCBI Taxonomy" id="933388"/>
    <lineage>
        <taxon>Eukaryota</taxon>
        <taxon>Fungi</taxon>
        <taxon>Dikarya</taxon>
        <taxon>Ascomycota</taxon>
        <taxon>Pezizomycotina</taxon>
        <taxon>Eurotiomycetes</taxon>
        <taxon>Eurotiomycetidae</taxon>
        <taxon>Eurotiales</taxon>
        <taxon>Aspergillaceae</taxon>
        <taxon>Penicillium</taxon>
    </lineage>
</organism>
<evidence type="ECO:0000313" key="3">
    <source>
        <dbReference type="Proteomes" id="UP000019376"/>
    </source>
</evidence>